<evidence type="ECO:0000256" key="3">
    <source>
        <dbReference type="ARBA" id="ARBA00022670"/>
    </source>
</evidence>
<dbReference type="RefSeq" id="XP_014666992.1">
    <property type="nucleotide sequence ID" value="XM_014811506.1"/>
</dbReference>
<evidence type="ECO:0000256" key="5">
    <source>
        <dbReference type="ARBA" id="ARBA00022825"/>
    </source>
</evidence>
<dbReference type="InterPro" id="IPR009003">
    <property type="entry name" value="Peptidase_S1_PA"/>
</dbReference>
<evidence type="ECO:0000313" key="9">
    <source>
        <dbReference type="RefSeq" id="XP_014666992.1"/>
    </source>
</evidence>
<keyword evidence="4" id="KW-0378">Hydrolase</keyword>
<proteinExistence type="predicted"/>
<dbReference type="Proteomes" id="UP000695022">
    <property type="component" value="Unplaced"/>
</dbReference>
<feature type="compositionally biased region" description="Low complexity" evidence="6">
    <location>
        <begin position="116"/>
        <end position="129"/>
    </location>
</feature>
<dbReference type="Gene3D" id="2.40.10.10">
    <property type="entry name" value="Trypsin-like serine proteases"/>
    <property type="match status" value="1"/>
</dbReference>
<dbReference type="InterPro" id="IPR043504">
    <property type="entry name" value="Peptidase_S1_PA_chymotrypsin"/>
</dbReference>
<reference evidence="9" key="1">
    <citation type="submission" date="2025-08" db="UniProtKB">
        <authorList>
            <consortium name="RefSeq"/>
        </authorList>
    </citation>
    <scope>IDENTIFICATION</scope>
</reference>
<dbReference type="InterPro" id="IPR001254">
    <property type="entry name" value="Trypsin_dom"/>
</dbReference>
<keyword evidence="5" id="KW-0720">Serine protease</keyword>
<dbReference type="GeneID" id="106808683"/>
<evidence type="ECO:0000256" key="6">
    <source>
        <dbReference type="SAM" id="MobiDB-lite"/>
    </source>
</evidence>
<feature type="domain" description="Peptidase S1" evidence="7">
    <location>
        <begin position="1"/>
        <end position="105"/>
    </location>
</feature>
<protein>
    <submittedName>
        <fullName evidence="9">Trypsin delta/gamma-like</fullName>
    </submittedName>
</protein>
<dbReference type="PANTHER" id="PTHR24264:SF65">
    <property type="entry name" value="SRCR DOMAIN-CONTAINING PROTEIN"/>
    <property type="match status" value="1"/>
</dbReference>
<dbReference type="SUPFAM" id="SSF50494">
    <property type="entry name" value="Trypsin-like serine proteases"/>
    <property type="match status" value="1"/>
</dbReference>
<evidence type="ECO:0000256" key="1">
    <source>
        <dbReference type="ARBA" id="ARBA00004613"/>
    </source>
</evidence>
<organism evidence="8 9">
    <name type="scientific">Priapulus caudatus</name>
    <name type="common">Priapulid worm</name>
    <dbReference type="NCBI Taxonomy" id="37621"/>
    <lineage>
        <taxon>Eukaryota</taxon>
        <taxon>Metazoa</taxon>
        <taxon>Ecdysozoa</taxon>
        <taxon>Scalidophora</taxon>
        <taxon>Priapulida</taxon>
        <taxon>Priapulimorpha</taxon>
        <taxon>Priapulimorphida</taxon>
        <taxon>Priapulidae</taxon>
        <taxon>Priapulus</taxon>
    </lineage>
</organism>
<keyword evidence="8" id="KW-1185">Reference proteome</keyword>
<keyword evidence="2" id="KW-0964">Secreted</keyword>
<accession>A0ABM1E471</accession>
<evidence type="ECO:0000256" key="4">
    <source>
        <dbReference type="ARBA" id="ARBA00022801"/>
    </source>
</evidence>
<sequence length="137" mass="14174">MAALDNNVDAVSSRNVMVEAEVIGISQATCSVQYGGGIDDGMVCAAAPGKDSCQGDSGEPMVNANGNDRTLVGVVSFGQGCAYPNYAGVYTRVSFYRQWVDDKITTNTNTCSSASLTTTQASTGTSPSSITRPLPTE</sequence>
<dbReference type="PANTHER" id="PTHR24264">
    <property type="entry name" value="TRYPSIN-RELATED"/>
    <property type="match status" value="1"/>
</dbReference>
<dbReference type="PROSITE" id="PS50240">
    <property type="entry name" value="TRYPSIN_DOM"/>
    <property type="match status" value="1"/>
</dbReference>
<evidence type="ECO:0000313" key="8">
    <source>
        <dbReference type="Proteomes" id="UP000695022"/>
    </source>
</evidence>
<dbReference type="InterPro" id="IPR050127">
    <property type="entry name" value="Serine_Proteases_S1"/>
</dbReference>
<name>A0ABM1E471_PRICU</name>
<keyword evidence="3" id="KW-0645">Protease</keyword>
<evidence type="ECO:0000256" key="2">
    <source>
        <dbReference type="ARBA" id="ARBA00022525"/>
    </source>
</evidence>
<feature type="region of interest" description="Disordered" evidence="6">
    <location>
        <begin position="116"/>
        <end position="137"/>
    </location>
</feature>
<gene>
    <name evidence="9" type="primary">LOC106808683</name>
</gene>
<evidence type="ECO:0000259" key="7">
    <source>
        <dbReference type="PROSITE" id="PS50240"/>
    </source>
</evidence>
<comment type="subcellular location">
    <subcellularLocation>
        <location evidence="1">Secreted</location>
    </subcellularLocation>
</comment>
<dbReference type="Pfam" id="PF00089">
    <property type="entry name" value="Trypsin"/>
    <property type="match status" value="1"/>
</dbReference>